<evidence type="ECO:0000259" key="6">
    <source>
        <dbReference type="Pfam" id="PF21365"/>
    </source>
</evidence>
<evidence type="ECO:0000256" key="4">
    <source>
        <dbReference type="RuleBase" id="RU361185"/>
    </source>
</evidence>
<protein>
    <recommendedName>
        <fullName evidence="3">alpha-glucosidase</fullName>
        <ecNumber evidence="3">3.2.1.20</ecNumber>
    </recommendedName>
</protein>
<dbReference type="EMBL" id="JAGPXD010000001">
    <property type="protein sequence ID" value="KAH7374577.1"/>
    <property type="molecule type" value="Genomic_DNA"/>
</dbReference>
<dbReference type="Gene3D" id="2.60.40.1180">
    <property type="entry name" value="Golgi alpha-mannosidase II"/>
    <property type="match status" value="2"/>
</dbReference>
<dbReference type="SUPFAM" id="SSF51445">
    <property type="entry name" value="(Trans)glycosidases"/>
    <property type="match status" value="1"/>
</dbReference>
<evidence type="ECO:0000313" key="7">
    <source>
        <dbReference type="EMBL" id="KAH7374577.1"/>
    </source>
</evidence>
<sequence length="807" mass="89975">MMNRFKFPCRPVASPGAVVAGPRYRFTVISDIVLRYEWAADGIFEDRASTFALNREAPVPSFSVTDLDRQLVIRTPSLTLTYDKQRFSPHGLHVSFSSKTNLWGAEWRYGGDPDPDNLGGTARTLDGVDGRCDMGTGVLSRSGFAAIDDGASMLFDGEGFVAPRREGDRIDGYIFAYGRDYRAAMRAYYALSGPQPRLPRWALGNWWSRYYAYSADEYLALVDRFAEDKLPLSVAVIDMDWHLVSEDHVPHTGWTGYTWNRKLFPDPEGFGRTLHDKHRLKITLNDHPHAGVHHHEEDLYEAMAGALGHDIDTRAPIPFDPTSPAFMSAYLDVLHRPLEKHTCDFWWIDWQQGAHSGIPGFDPLWLLNHFHYLDNARQQKTITGSESAANNALIFSRYAGPGSQRYPVGFSGDSVSSWDSLRFQPEFTATASNVGYGWWSHDIGGHYGGARDDELATRWLQHGVFSPITRLHSSNSPWTSKEPWRYRPEHRAVMSESMRLRHRLAPYLFAASIEGAVAGEPLVQPLYWEYPNRDEAYGKPNEYLFGPAMIVAPIVTPRDPRTNLAAVDVWVPPGTHVDLFTGAVYDGDREIRMYRPLEKIPVLAAEGSLVPLDQAYAPANGCTNPEGYEVLVVVGKDAECTIYEDPADDADASGGSGKMREVKVSYEQAAGKLTTSPYKGSWRFKVVSLAGDDKDVSVSIDGKTVKASVAKDTRPGASPGLLIDIPRTEGAVTVAFGPDPKLDVIDWTTQVEALILDFQIDFHLKDRLWDIWRAKQPVAVKVGRILTLGLDEVITGPLLELLLADSR</sequence>
<dbReference type="InterPro" id="IPR048395">
    <property type="entry name" value="Glyco_hydro_31_C"/>
</dbReference>
<dbReference type="AlphaFoldDB" id="A0A8K0TNQ1"/>
<dbReference type="EC" id="3.2.1.20" evidence="3"/>
<keyword evidence="4" id="KW-0378">Hydrolase</keyword>
<accession>A0A8K0TNQ1</accession>
<dbReference type="PANTHER" id="PTHR22762">
    <property type="entry name" value="ALPHA-GLUCOSIDASE"/>
    <property type="match status" value="1"/>
</dbReference>
<keyword evidence="4" id="KW-0326">Glycosidase</keyword>
<reference evidence="7" key="1">
    <citation type="journal article" date="2021" name="Nat. Commun.">
        <title>Genetic determinants of endophytism in the Arabidopsis root mycobiome.</title>
        <authorList>
            <person name="Mesny F."/>
            <person name="Miyauchi S."/>
            <person name="Thiergart T."/>
            <person name="Pickel B."/>
            <person name="Atanasova L."/>
            <person name="Karlsson M."/>
            <person name="Huettel B."/>
            <person name="Barry K.W."/>
            <person name="Haridas S."/>
            <person name="Chen C."/>
            <person name="Bauer D."/>
            <person name="Andreopoulos W."/>
            <person name="Pangilinan J."/>
            <person name="LaButti K."/>
            <person name="Riley R."/>
            <person name="Lipzen A."/>
            <person name="Clum A."/>
            <person name="Drula E."/>
            <person name="Henrissat B."/>
            <person name="Kohler A."/>
            <person name="Grigoriev I.V."/>
            <person name="Martin F.M."/>
            <person name="Hacquard S."/>
        </authorList>
    </citation>
    <scope>NUCLEOTIDE SEQUENCE</scope>
    <source>
        <strain evidence="7">MPI-CAGE-AT-0016</strain>
    </source>
</reference>
<evidence type="ECO:0000313" key="8">
    <source>
        <dbReference type="Proteomes" id="UP000813385"/>
    </source>
</evidence>
<evidence type="ECO:0000259" key="5">
    <source>
        <dbReference type="Pfam" id="PF01055"/>
    </source>
</evidence>
<evidence type="ECO:0000256" key="3">
    <source>
        <dbReference type="ARBA" id="ARBA00012741"/>
    </source>
</evidence>
<dbReference type="Proteomes" id="UP000813385">
    <property type="component" value="Unassembled WGS sequence"/>
</dbReference>
<evidence type="ECO:0000256" key="1">
    <source>
        <dbReference type="ARBA" id="ARBA00001657"/>
    </source>
</evidence>
<dbReference type="Gene3D" id="3.20.20.80">
    <property type="entry name" value="Glycosidases"/>
    <property type="match status" value="1"/>
</dbReference>
<feature type="domain" description="Glycosyl hydrolase family 31 C-terminal" evidence="6">
    <location>
        <begin position="519"/>
        <end position="609"/>
    </location>
</feature>
<dbReference type="GO" id="GO:0005975">
    <property type="term" value="P:carbohydrate metabolic process"/>
    <property type="evidence" value="ECO:0007669"/>
    <property type="project" value="InterPro"/>
</dbReference>
<dbReference type="GO" id="GO:0006491">
    <property type="term" value="P:N-glycan processing"/>
    <property type="evidence" value="ECO:0007669"/>
    <property type="project" value="TreeGrafter"/>
</dbReference>
<dbReference type="Pfam" id="PF21365">
    <property type="entry name" value="Glyco_hydro_31_3rd"/>
    <property type="match status" value="1"/>
</dbReference>
<dbReference type="GO" id="GO:0004558">
    <property type="term" value="F:alpha-1,4-glucosidase activity"/>
    <property type="evidence" value="ECO:0007669"/>
    <property type="project" value="UniProtKB-EC"/>
</dbReference>
<name>A0A8K0TNQ1_9PEZI</name>
<dbReference type="PANTHER" id="PTHR22762:SF89">
    <property type="entry name" value="ALPHA-XYLOSIDASE"/>
    <property type="match status" value="1"/>
</dbReference>
<organism evidence="7 8">
    <name type="scientific">Plectosphaerella cucumerina</name>
    <dbReference type="NCBI Taxonomy" id="40658"/>
    <lineage>
        <taxon>Eukaryota</taxon>
        <taxon>Fungi</taxon>
        <taxon>Dikarya</taxon>
        <taxon>Ascomycota</taxon>
        <taxon>Pezizomycotina</taxon>
        <taxon>Sordariomycetes</taxon>
        <taxon>Hypocreomycetidae</taxon>
        <taxon>Glomerellales</taxon>
        <taxon>Plectosphaerellaceae</taxon>
        <taxon>Plectosphaerella</taxon>
    </lineage>
</organism>
<feature type="domain" description="Glycoside hydrolase family 31 TIM barrel" evidence="5">
    <location>
        <begin position="196"/>
        <end position="510"/>
    </location>
</feature>
<dbReference type="InterPro" id="IPR013780">
    <property type="entry name" value="Glyco_hydro_b"/>
</dbReference>
<keyword evidence="8" id="KW-1185">Reference proteome</keyword>
<dbReference type="OrthoDB" id="1334205at2759"/>
<dbReference type="InterPro" id="IPR017853">
    <property type="entry name" value="GH"/>
</dbReference>
<proteinExistence type="inferred from homology"/>
<gene>
    <name evidence="7" type="ORF">B0T11DRAFT_268833</name>
</gene>
<comment type="catalytic activity">
    <reaction evidence="1">
        <text>Hydrolysis of terminal, non-reducing (1-&gt;4)-linked alpha-D-glucose residues with release of alpha-D-glucose.</text>
        <dbReference type="EC" id="3.2.1.20"/>
    </reaction>
</comment>
<comment type="similarity">
    <text evidence="2 4">Belongs to the glycosyl hydrolase 31 family.</text>
</comment>
<comment type="caution">
    <text evidence="7">The sequence shown here is derived from an EMBL/GenBank/DDBJ whole genome shotgun (WGS) entry which is preliminary data.</text>
</comment>
<dbReference type="Pfam" id="PF01055">
    <property type="entry name" value="Glyco_hydro_31_2nd"/>
    <property type="match status" value="1"/>
</dbReference>
<dbReference type="CDD" id="cd06595">
    <property type="entry name" value="GH31_u1"/>
    <property type="match status" value="1"/>
</dbReference>
<evidence type="ECO:0000256" key="2">
    <source>
        <dbReference type="ARBA" id="ARBA00007806"/>
    </source>
</evidence>
<dbReference type="InterPro" id="IPR000322">
    <property type="entry name" value="Glyco_hydro_31_TIM"/>
</dbReference>
<dbReference type="SUPFAM" id="SSF51011">
    <property type="entry name" value="Glycosyl hydrolase domain"/>
    <property type="match status" value="1"/>
</dbReference>